<dbReference type="AlphaFoldDB" id="A0AAW6GU85"/>
<gene>
    <name evidence="3" type="ORF">POZ24_19355</name>
</gene>
<reference evidence="3" key="1">
    <citation type="submission" date="2022-10" db="EMBL/GenBank/DDBJ databases">
        <title>Human gut microbiome strain richness.</title>
        <authorList>
            <person name="Chen-Liaw A."/>
        </authorList>
    </citation>
    <scope>NUCLEOTIDE SEQUENCE</scope>
    <source>
        <strain evidence="3">1001713st2_A4_1001713B170214_170313</strain>
    </source>
</reference>
<dbReference type="CDD" id="cd09895">
    <property type="entry name" value="NGN_SP_UpxY"/>
    <property type="match status" value="1"/>
</dbReference>
<dbReference type="SUPFAM" id="SSF82679">
    <property type="entry name" value="N-utilization substance G protein NusG, N-terminal domain"/>
    <property type="match status" value="1"/>
</dbReference>
<feature type="domain" description="NusG-like N-terminal" evidence="2">
    <location>
        <begin position="4"/>
        <end position="92"/>
    </location>
</feature>
<accession>A0AAW6GU85</accession>
<dbReference type="Proteomes" id="UP001213309">
    <property type="component" value="Unassembled WGS sequence"/>
</dbReference>
<evidence type="ECO:0000313" key="4">
    <source>
        <dbReference type="Proteomes" id="UP001213309"/>
    </source>
</evidence>
<evidence type="ECO:0000313" key="3">
    <source>
        <dbReference type="EMBL" id="MDC1882149.1"/>
    </source>
</evidence>
<sequence length="174" mass="20363">MSAYKNEKKAEEMLKGKDGLEYFIPKHYAVRVYHGVKSKRLVPVIPNLVFVHASRKQITDFKKKYNFLQFMMWEKSTGLKYIVVPDKQMESFIKIASQYEENTIYYKPEEIDIRKGTHICIYGGKFNGVKGVFMRVKGKRRRRVVVMLEGIMGISVEVHPDLIEVINDSDCDKF</sequence>
<dbReference type="GO" id="GO:0006354">
    <property type="term" value="P:DNA-templated transcription elongation"/>
    <property type="evidence" value="ECO:0007669"/>
    <property type="project" value="InterPro"/>
</dbReference>
<dbReference type="SUPFAM" id="SSF50104">
    <property type="entry name" value="Translation proteins SH3-like domain"/>
    <property type="match status" value="1"/>
</dbReference>
<comment type="caution">
    <text evidence="3">The sequence shown here is derived from an EMBL/GenBank/DDBJ whole genome shotgun (WGS) entry which is preliminary data.</text>
</comment>
<evidence type="ECO:0000256" key="1">
    <source>
        <dbReference type="ARBA" id="ARBA00023163"/>
    </source>
</evidence>
<dbReference type="Gene3D" id="3.30.70.940">
    <property type="entry name" value="NusG, N-terminal domain"/>
    <property type="match status" value="1"/>
</dbReference>
<protein>
    <submittedName>
        <fullName evidence="3">UpxY family transcription antiterminator</fullName>
    </submittedName>
</protein>
<dbReference type="NCBIfam" id="NF033644">
    <property type="entry name" value="antiterm_UpxY"/>
    <property type="match status" value="1"/>
</dbReference>
<dbReference type="InterPro" id="IPR006645">
    <property type="entry name" value="NGN-like_dom"/>
</dbReference>
<dbReference type="Pfam" id="PF02357">
    <property type="entry name" value="NusG"/>
    <property type="match status" value="1"/>
</dbReference>
<name>A0AAW6GU85_BACUN</name>
<evidence type="ECO:0000259" key="2">
    <source>
        <dbReference type="Pfam" id="PF02357"/>
    </source>
</evidence>
<organism evidence="3 4">
    <name type="scientific">Bacteroides uniformis</name>
    <dbReference type="NCBI Taxonomy" id="820"/>
    <lineage>
        <taxon>Bacteria</taxon>
        <taxon>Pseudomonadati</taxon>
        <taxon>Bacteroidota</taxon>
        <taxon>Bacteroidia</taxon>
        <taxon>Bacteroidales</taxon>
        <taxon>Bacteroidaceae</taxon>
        <taxon>Bacteroides</taxon>
    </lineage>
</organism>
<keyword evidence="1" id="KW-0804">Transcription</keyword>
<proteinExistence type="predicted"/>
<dbReference type="InterPro" id="IPR008991">
    <property type="entry name" value="Translation_prot_SH3-like_sf"/>
</dbReference>
<dbReference type="EMBL" id="JAQNSG010000026">
    <property type="protein sequence ID" value="MDC1882149.1"/>
    <property type="molecule type" value="Genomic_DNA"/>
</dbReference>
<dbReference type="InterPro" id="IPR036735">
    <property type="entry name" value="NGN_dom_sf"/>
</dbReference>